<dbReference type="eggNOG" id="COG2124">
    <property type="taxonomic scope" value="Bacteria"/>
</dbReference>
<dbReference type="InterPro" id="IPR002397">
    <property type="entry name" value="Cyt_P450_B"/>
</dbReference>
<dbReference type="PRINTS" id="PR00385">
    <property type="entry name" value="P450"/>
</dbReference>
<dbReference type="OrthoDB" id="4133219at2"/>
<feature type="region of interest" description="Disordered" evidence="8">
    <location>
        <begin position="1"/>
        <end position="68"/>
    </location>
</feature>
<reference evidence="9 10" key="1">
    <citation type="journal article" date="2001" name="Proc. Natl. Acad. Sci. U.S.A.">
        <title>Genome sequence of an industrial microorganism Streptomyces avermitilis: deducing the ability of producing secondary metabolites.</title>
        <authorList>
            <person name="Omura S."/>
            <person name="Ikeda H."/>
            <person name="Ishikawa J."/>
            <person name="Hanamoto A."/>
            <person name="Takahashi C."/>
            <person name="Shinose M."/>
            <person name="Takahashi Y."/>
            <person name="Horikawa H."/>
            <person name="Nakazawa H."/>
            <person name="Osonoe T."/>
            <person name="Kikuchi H."/>
            <person name="Shiba T."/>
            <person name="Sakaki Y."/>
            <person name="Hattori M."/>
        </authorList>
    </citation>
    <scope>NUCLEOTIDE SEQUENCE [LARGE SCALE GENOMIC DNA]</scope>
    <source>
        <strain evidence="10">ATCC 31267 / DSM 46492 / JCM 5070 / NBRC 14893 / NCIMB 12804 / NRRL 8165 / MA-4680</strain>
    </source>
</reference>
<dbReference type="FunFam" id="1.10.630.10:FF:000018">
    <property type="entry name" value="Cytochrome P450 monooxygenase"/>
    <property type="match status" value="1"/>
</dbReference>
<gene>
    <name evidence="9" type="primary">cyp15</name>
    <name evidence="9" type="ORF">SAVERM_3519</name>
</gene>
<evidence type="ECO:0000256" key="5">
    <source>
        <dbReference type="ARBA" id="ARBA00023004"/>
    </source>
</evidence>
<proteinExistence type="inferred from homology"/>
<dbReference type="KEGG" id="sma:SAVERM_3519"/>
<evidence type="ECO:0000256" key="8">
    <source>
        <dbReference type="SAM" id="MobiDB-lite"/>
    </source>
</evidence>
<keyword evidence="5 7" id="KW-0408">Iron</keyword>
<comment type="similarity">
    <text evidence="1 7">Belongs to the cytochrome P450 family.</text>
</comment>
<dbReference type="InterPro" id="IPR001128">
    <property type="entry name" value="Cyt_P450"/>
</dbReference>
<dbReference type="CDD" id="cd11031">
    <property type="entry name" value="Cyp158A-like"/>
    <property type="match status" value="1"/>
</dbReference>
<dbReference type="Gene3D" id="1.10.630.10">
    <property type="entry name" value="Cytochrome P450"/>
    <property type="match status" value="1"/>
</dbReference>
<dbReference type="GO" id="GO:0016705">
    <property type="term" value="F:oxidoreductase activity, acting on paired donors, with incorporation or reduction of molecular oxygen"/>
    <property type="evidence" value="ECO:0007669"/>
    <property type="project" value="InterPro"/>
</dbReference>
<accession>Q82HI9</accession>
<dbReference type="EMBL" id="BA000030">
    <property type="protein sequence ID" value="BAC71231.1"/>
    <property type="molecule type" value="Genomic_DNA"/>
</dbReference>
<dbReference type="PRINTS" id="PR00359">
    <property type="entry name" value="BP450"/>
</dbReference>
<evidence type="ECO:0000256" key="6">
    <source>
        <dbReference type="ARBA" id="ARBA00023033"/>
    </source>
</evidence>
<evidence type="ECO:0000256" key="3">
    <source>
        <dbReference type="ARBA" id="ARBA00022723"/>
    </source>
</evidence>
<organism evidence="9 10">
    <name type="scientific">Streptomyces avermitilis (strain ATCC 31267 / DSM 46492 / JCM 5070 / NBRC 14893 / NCIMB 12804 / NRRL 8165 / MA-4680)</name>
    <dbReference type="NCBI Taxonomy" id="227882"/>
    <lineage>
        <taxon>Bacteria</taxon>
        <taxon>Bacillati</taxon>
        <taxon>Actinomycetota</taxon>
        <taxon>Actinomycetes</taxon>
        <taxon>Kitasatosporales</taxon>
        <taxon>Streptomycetaceae</taxon>
        <taxon>Streptomyces</taxon>
    </lineage>
</organism>
<dbReference type="GO" id="GO:0004497">
    <property type="term" value="F:monooxygenase activity"/>
    <property type="evidence" value="ECO:0007669"/>
    <property type="project" value="UniProtKB-KW"/>
</dbReference>
<dbReference type="SUPFAM" id="SSF48264">
    <property type="entry name" value="Cytochrome P450"/>
    <property type="match status" value="1"/>
</dbReference>
<evidence type="ECO:0000256" key="2">
    <source>
        <dbReference type="ARBA" id="ARBA00022617"/>
    </source>
</evidence>
<dbReference type="GeneID" id="41540583"/>
<dbReference type="Proteomes" id="UP000000428">
    <property type="component" value="Chromosome"/>
</dbReference>
<dbReference type="AlphaFoldDB" id="Q82HI9"/>
<feature type="compositionally biased region" description="Low complexity" evidence="8">
    <location>
        <begin position="20"/>
        <end position="33"/>
    </location>
</feature>
<evidence type="ECO:0000256" key="1">
    <source>
        <dbReference type="ARBA" id="ARBA00010617"/>
    </source>
</evidence>
<dbReference type="InterPro" id="IPR017972">
    <property type="entry name" value="Cyt_P450_CS"/>
</dbReference>
<keyword evidence="10" id="KW-1185">Reference proteome</keyword>
<dbReference type="GO" id="GO:0020037">
    <property type="term" value="F:heme binding"/>
    <property type="evidence" value="ECO:0007669"/>
    <property type="project" value="InterPro"/>
</dbReference>
<keyword evidence="6 7" id="KW-0503">Monooxygenase</keyword>
<evidence type="ECO:0000313" key="10">
    <source>
        <dbReference type="Proteomes" id="UP000000428"/>
    </source>
</evidence>
<dbReference type="HOGENOM" id="CLU_033716_1_1_11"/>
<dbReference type="RefSeq" id="WP_010984950.1">
    <property type="nucleotide sequence ID" value="NC_003155.5"/>
</dbReference>
<protein>
    <submittedName>
        <fullName evidence="9">Cytochrome P450 hydroxylase</fullName>
    </submittedName>
</protein>
<dbReference type="PANTHER" id="PTHR46696">
    <property type="entry name" value="P450, PUTATIVE (EUROFUNG)-RELATED"/>
    <property type="match status" value="1"/>
</dbReference>
<dbReference type="InterPro" id="IPR036396">
    <property type="entry name" value="Cyt_P450_sf"/>
</dbReference>
<keyword evidence="4 7" id="KW-0560">Oxidoreductase</keyword>
<dbReference type="PROSITE" id="PS00086">
    <property type="entry name" value="CYTOCHROME_P450"/>
    <property type="match status" value="1"/>
</dbReference>
<feature type="compositionally biased region" description="Pro residues" evidence="8">
    <location>
        <begin position="34"/>
        <end position="44"/>
    </location>
</feature>
<feature type="compositionally biased region" description="Low complexity" evidence="8">
    <location>
        <begin position="54"/>
        <end position="66"/>
    </location>
</feature>
<dbReference type="Pfam" id="PF00067">
    <property type="entry name" value="p450"/>
    <property type="match status" value="1"/>
</dbReference>
<dbReference type="PANTHER" id="PTHR46696:SF6">
    <property type="entry name" value="P450, PUTATIVE (EUROFUNG)-RELATED"/>
    <property type="match status" value="1"/>
</dbReference>
<evidence type="ECO:0000256" key="4">
    <source>
        <dbReference type="ARBA" id="ARBA00023002"/>
    </source>
</evidence>
<reference evidence="9 10" key="3">
    <citation type="journal article" date="2014" name="J. Ind. Microbiol. Biotechnol.">
        <title>Genome mining of the Streptomyces avermitilis genome and development of genome-minimized hosts for heterologous expression of biosynthetic gene clusters.</title>
        <authorList>
            <person name="Ikeda H."/>
            <person name="Shin-ya K."/>
            <person name="Omura S."/>
        </authorList>
    </citation>
    <scope>NUCLEOTIDE SEQUENCE [LARGE SCALE GENOMIC DNA]</scope>
    <source>
        <strain evidence="10">ATCC 31267 / DSM 46492 / JCM 5070 / NBRC 14893 / NCIMB 12804 / NRRL 8165 / MA-4680</strain>
    </source>
</reference>
<evidence type="ECO:0000313" key="9">
    <source>
        <dbReference type="EMBL" id="BAC71231.1"/>
    </source>
</evidence>
<keyword evidence="3 7" id="KW-0479">Metal-binding</keyword>
<evidence type="ECO:0000256" key="7">
    <source>
        <dbReference type="RuleBase" id="RU000461"/>
    </source>
</evidence>
<sequence length="470" mass="50546">MSGASARCPFSGAGGGTDVLPLPADPGTAAGAPAPGPPDAPAAPAPRTADRSAPHAADPHAPSTADLPRFPFPGLSGIPLDPVLLDRYRGEPLVPVGLANGREALLVTRYADVRTVLSDDRFSREAWANGTLFARRSGALALVTSDAPTHTRRRSRVQSRFTHRRAEEDRPRIARIAAELLDSLQAADTGRPVDLIAEFTTPFPYRVICEMLGVPVADLDRLLPSVTVMMSAGRFSADEAARAHEVMYGYFFGQLAARREAIAAGCPGDDLLTSLLSAPRETRLSDEEIVVFGFGLMMAGGETTASHLAMCVLQVLGTPGLADRLRRDASAVPAVVEELLRWVWFAGTGGQPHVALEDVELAGRVLPAGQVVIPLTDAANRDPGVFPDADEFRPDRAPNPHIGFGHGRHMCLGAAHARVELQEGLTAVLERLDHLELAVEPAELRWRDQMFMRGVWELPVRWHTKEDGRC</sequence>
<reference evidence="9 10" key="2">
    <citation type="journal article" date="2003" name="Nat. Biotechnol.">
        <title>Complete genome sequence and comparative analysis of the industrial microorganism Streptomyces avermitilis.</title>
        <authorList>
            <person name="Ikeda H."/>
            <person name="Ishikawa J."/>
            <person name="Hanamoto A."/>
            <person name="Shinose M."/>
            <person name="Kikuchi H."/>
            <person name="Shiba T."/>
            <person name="Sakaki Y."/>
            <person name="Hattori M."/>
            <person name="Omura S."/>
        </authorList>
    </citation>
    <scope>NUCLEOTIDE SEQUENCE [LARGE SCALE GENOMIC DNA]</scope>
    <source>
        <strain evidence="10">ATCC 31267 / DSM 46492 / JCM 5070 / NBRC 14893 / NCIMB 12804 / NRRL 8165 / MA-4680</strain>
    </source>
</reference>
<name>Q82HI9_STRAW</name>
<keyword evidence="2 7" id="KW-0349">Heme</keyword>
<dbReference type="GO" id="GO:0005506">
    <property type="term" value="F:iron ion binding"/>
    <property type="evidence" value="ECO:0007669"/>
    <property type="project" value="InterPro"/>
</dbReference>